<dbReference type="AlphaFoldDB" id="A0A8J2NNG4"/>
<comment type="caution">
    <text evidence="2">The sequence shown here is derived from an EMBL/GenBank/DDBJ whole genome shotgun (WGS) entry which is preliminary data.</text>
</comment>
<proteinExistence type="predicted"/>
<feature type="chain" id="PRO_5035228752" evidence="1">
    <location>
        <begin position="22"/>
        <end position="415"/>
    </location>
</feature>
<dbReference type="EMBL" id="CAJSTJ010000167">
    <property type="protein sequence ID" value="CAG7564500.1"/>
    <property type="molecule type" value="Genomic_DNA"/>
</dbReference>
<evidence type="ECO:0000313" key="2">
    <source>
        <dbReference type="EMBL" id="CAG7564500.1"/>
    </source>
</evidence>
<organism evidence="2 3">
    <name type="scientific">Fusarium equiseti</name>
    <name type="common">Fusarium scirpi</name>
    <dbReference type="NCBI Taxonomy" id="61235"/>
    <lineage>
        <taxon>Eukaryota</taxon>
        <taxon>Fungi</taxon>
        <taxon>Dikarya</taxon>
        <taxon>Ascomycota</taxon>
        <taxon>Pezizomycotina</taxon>
        <taxon>Sordariomycetes</taxon>
        <taxon>Hypocreomycetidae</taxon>
        <taxon>Hypocreales</taxon>
        <taxon>Nectriaceae</taxon>
        <taxon>Fusarium</taxon>
        <taxon>Fusarium incarnatum-equiseti species complex</taxon>
    </lineage>
</organism>
<accession>A0A8J2NNG4</accession>
<gene>
    <name evidence="2" type="ORF">FEQUK3_LOCUS10221</name>
</gene>
<feature type="signal peptide" evidence="1">
    <location>
        <begin position="1"/>
        <end position="21"/>
    </location>
</feature>
<evidence type="ECO:0000313" key="3">
    <source>
        <dbReference type="Proteomes" id="UP000693738"/>
    </source>
</evidence>
<evidence type="ECO:0000256" key="1">
    <source>
        <dbReference type="SAM" id="SignalP"/>
    </source>
</evidence>
<sequence length="415" mass="44883">MLRHSFLTVAAVAVGFLGAEASPCRPTTVTSLTDASSTVLSDATTVTSATSLAETTSVGVSETAITTSAETTLETLPETTSTTLATTTSVQAPVCVPTQVIINPGFDDSTSDDFAPWSSNGYLGQDHSVSGPNSLAFWFYNGMGEGSLSQSLDNLNGEYMFSYRWAVFSATNLMAGFSCTITPYIGSSVLQASDPYEMTGWTPDSQRWSTGGNTVSDAELTIKITCSGEYDSLTINLEDVTLTRLCGMQVLPDHVNFPVPQSEVSDTSDVLMRPFLFMKIAEKPMTELFDFAKTIASARSVIALGSWDDDIFSKVRNVFPHDPGIRTVHLLERNNDRLILGSHFELTAHDLQSFIIPQVINVQPNLASTRSSLVPIGTVIINPEVDVIPISTSARIHVLVATERRRVRSNKLTTR</sequence>
<dbReference type="Proteomes" id="UP000693738">
    <property type="component" value="Unassembled WGS sequence"/>
</dbReference>
<name>A0A8J2NNG4_FUSEQ</name>
<protein>
    <submittedName>
        <fullName evidence="2">Uncharacterized protein</fullName>
    </submittedName>
</protein>
<keyword evidence="1" id="KW-0732">Signal</keyword>
<reference evidence="2" key="1">
    <citation type="submission" date="2021-05" db="EMBL/GenBank/DDBJ databases">
        <authorList>
            <person name="Khan N."/>
        </authorList>
    </citation>
    <scope>NUCLEOTIDE SEQUENCE</scope>
</reference>